<dbReference type="EC" id="2.3.1.179" evidence="2"/>
<evidence type="ECO:0000259" key="1">
    <source>
        <dbReference type="Pfam" id="PF00109"/>
    </source>
</evidence>
<proteinExistence type="predicted"/>
<dbReference type="GO" id="GO:0004315">
    <property type="term" value="F:3-oxoacyl-[acyl-carrier-protein] synthase activity"/>
    <property type="evidence" value="ECO:0007669"/>
    <property type="project" value="UniProtKB-EC"/>
</dbReference>
<organism evidence="2 3">
    <name type="scientific">Neisseria arctica</name>
    <dbReference type="NCBI Taxonomy" id="1470200"/>
    <lineage>
        <taxon>Bacteria</taxon>
        <taxon>Pseudomonadati</taxon>
        <taxon>Pseudomonadota</taxon>
        <taxon>Betaproteobacteria</taxon>
        <taxon>Neisseriales</taxon>
        <taxon>Neisseriaceae</taxon>
        <taxon>Neisseria</taxon>
    </lineage>
</organism>
<dbReference type="STRING" id="1470200.PL75_11150"/>
<dbReference type="Proteomes" id="UP000036027">
    <property type="component" value="Unassembled WGS sequence"/>
</dbReference>
<reference evidence="2 3" key="1">
    <citation type="submission" date="2014-11" db="EMBL/GenBank/DDBJ databases">
        <title>Genome of a novel goose pathogen.</title>
        <authorList>
            <person name="Hansen C.M."/>
            <person name="Hueffer K."/>
            <person name="Choi S.C."/>
        </authorList>
    </citation>
    <scope>NUCLEOTIDE SEQUENCE [LARGE SCALE GENOMIC DNA]</scope>
    <source>
        <strain evidence="2 3">KH1503</strain>
    </source>
</reference>
<keyword evidence="2" id="KW-0012">Acyltransferase</keyword>
<feature type="domain" description="Beta-ketoacyl synthase-like N-terminal" evidence="1">
    <location>
        <begin position="34"/>
        <end position="80"/>
    </location>
</feature>
<evidence type="ECO:0000313" key="2">
    <source>
        <dbReference type="EMBL" id="KLT71902.1"/>
    </source>
</evidence>
<keyword evidence="2" id="KW-0808">Transferase</keyword>
<name>A0A0J0YP44_9NEIS</name>
<dbReference type="AlphaFoldDB" id="A0A0J0YP44"/>
<dbReference type="Gene3D" id="3.40.47.10">
    <property type="match status" value="1"/>
</dbReference>
<dbReference type="Pfam" id="PF00109">
    <property type="entry name" value="ketoacyl-synt"/>
    <property type="match status" value="1"/>
</dbReference>
<dbReference type="InterPro" id="IPR014030">
    <property type="entry name" value="Ketoacyl_synth_N"/>
</dbReference>
<keyword evidence="3" id="KW-1185">Reference proteome</keyword>
<dbReference type="EMBL" id="JTDO01000114">
    <property type="protein sequence ID" value="KLT71902.1"/>
    <property type="molecule type" value="Genomic_DNA"/>
</dbReference>
<sequence>QGGISPITRLVISELIGQVSWEIKDIITGCVFMAKEARRMDVIIHYGIADALQAVADAGLDDFEGLAKYRVGVNIGSGNGGG</sequence>
<feature type="non-terminal residue" evidence="2">
    <location>
        <position position="1"/>
    </location>
</feature>
<protein>
    <submittedName>
        <fullName evidence="2">3-oxoacyl-ACP synthase</fullName>
        <ecNumber evidence="2">2.3.1.179</ecNumber>
    </submittedName>
</protein>
<accession>A0A0J0YP44</accession>
<dbReference type="InterPro" id="IPR016039">
    <property type="entry name" value="Thiolase-like"/>
</dbReference>
<feature type="non-terminal residue" evidence="2">
    <location>
        <position position="82"/>
    </location>
</feature>
<dbReference type="SUPFAM" id="SSF53901">
    <property type="entry name" value="Thiolase-like"/>
    <property type="match status" value="1"/>
</dbReference>
<evidence type="ECO:0000313" key="3">
    <source>
        <dbReference type="Proteomes" id="UP000036027"/>
    </source>
</evidence>
<comment type="caution">
    <text evidence="2">The sequence shown here is derived from an EMBL/GenBank/DDBJ whole genome shotgun (WGS) entry which is preliminary data.</text>
</comment>
<gene>
    <name evidence="2" type="ORF">PL75_11150</name>
</gene>